<protein>
    <recommendedName>
        <fullName evidence="2">VIT domain-containing protein</fullName>
    </recommendedName>
</protein>
<dbReference type="PROSITE" id="PS51468">
    <property type="entry name" value="VIT"/>
    <property type="match status" value="1"/>
</dbReference>
<evidence type="ECO:0000313" key="4">
    <source>
        <dbReference type="Proteomes" id="UP000245977"/>
    </source>
</evidence>
<feature type="domain" description="VIT" evidence="2">
    <location>
        <begin position="40"/>
        <end position="113"/>
    </location>
</feature>
<evidence type="ECO:0000313" key="3">
    <source>
        <dbReference type="EMBL" id="AWL28069.1"/>
    </source>
</evidence>
<feature type="chain" id="PRO_5015547472" description="VIT domain-containing protein" evidence="1">
    <location>
        <begin position="23"/>
        <end position="113"/>
    </location>
</feature>
<dbReference type="STRING" id="1871111.GCA_001704615_00361"/>
<dbReference type="Proteomes" id="UP000245977">
    <property type="component" value="Chromosome"/>
</dbReference>
<proteinExistence type="predicted"/>
<dbReference type="EMBL" id="CP029397">
    <property type="protein sequence ID" value="AWL28069.1"/>
    <property type="molecule type" value="Genomic_DNA"/>
</dbReference>
<feature type="signal peptide" evidence="1">
    <location>
        <begin position="1"/>
        <end position="22"/>
    </location>
</feature>
<sequence>MMKKNLITCLVLSLTPFTFSTAKDVVAQPRITITPVEIMPRPIQVITAKNEVAIQLKSVKTQVEIINGLAETTLEMQLYNPNNRSLEGNLEFPLQEGQQITALALDINGEMRE</sequence>
<keyword evidence="4" id="KW-1185">Reference proteome</keyword>
<dbReference type="OrthoDB" id="1079187at2"/>
<dbReference type="InterPro" id="IPR013694">
    <property type="entry name" value="VIT"/>
</dbReference>
<dbReference type="Pfam" id="PF08487">
    <property type="entry name" value="VIT"/>
    <property type="match status" value="1"/>
</dbReference>
<dbReference type="RefSeq" id="WP_065994282.1">
    <property type="nucleotide sequence ID" value="NZ_CP029397.2"/>
</dbReference>
<reference evidence="3" key="1">
    <citation type="submission" date="2019-08" db="EMBL/GenBank/DDBJ databases">
        <title>The complete genome of Acinetobacter defluvii strain WCHAD010030.</title>
        <authorList>
            <person name="Hu Y."/>
            <person name="Qin J."/>
            <person name="Feng Y."/>
            <person name="Zong Z."/>
        </authorList>
    </citation>
    <scope>NUCLEOTIDE SEQUENCE</scope>
    <source>
        <strain evidence="3">WCHA30</strain>
    </source>
</reference>
<evidence type="ECO:0000259" key="2">
    <source>
        <dbReference type="PROSITE" id="PS51468"/>
    </source>
</evidence>
<dbReference type="AlphaFoldDB" id="A0A2S2FAU1"/>
<evidence type="ECO:0000256" key="1">
    <source>
        <dbReference type="SAM" id="SignalP"/>
    </source>
</evidence>
<organism evidence="3 4">
    <name type="scientific">Acinetobacter defluvii</name>
    <dbReference type="NCBI Taxonomy" id="1871111"/>
    <lineage>
        <taxon>Bacteria</taxon>
        <taxon>Pseudomonadati</taxon>
        <taxon>Pseudomonadota</taxon>
        <taxon>Gammaproteobacteria</taxon>
        <taxon>Moraxellales</taxon>
        <taxon>Moraxellaceae</taxon>
        <taxon>Acinetobacter</taxon>
    </lineage>
</organism>
<gene>
    <name evidence="3" type="ORF">DJ533_05455</name>
</gene>
<keyword evidence="1" id="KW-0732">Signal</keyword>
<name>A0A2S2FAU1_9GAMM</name>
<dbReference type="KEGG" id="adv:DJ533_05455"/>
<accession>A0A2S2FAU1</accession>